<comment type="caution">
    <text evidence="8">The sequence shown here is derived from an EMBL/GenBank/DDBJ whole genome shotgun (WGS) entry which is preliminary data.</text>
</comment>
<feature type="region of interest" description="Disordered" evidence="6">
    <location>
        <begin position="1151"/>
        <end position="1179"/>
    </location>
</feature>
<dbReference type="Pfam" id="PF13966">
    <property type="entry name" value="zf-RVT"/>
    <property type="match status" value="1"/>
</dbReference>
<dbReference type="OrthoDB" id="688652at2759"/>
<dbReference type="InterPro" id="IPR005135">
    <property type="entry name" value="Endo/exonuclease/phosphatase"/>
</dbReference>
<evidence type="ECO:0000313" key="8">
    <source>
        <dbReference type="EMBL" id="KAG7572582.1"/>
    </source>
</evidence>
<evidence type="ECO:0000313" key="9">
    <source>
        <dbReference type="Proteomes" id="UP000694251"/>
    </source>
</evidence>
<comment type="similarity">
    <text evidence="1">Belongs to the FHY3/FAR1 family.</text>
</comment>
<feature type="compositionally biased region" description="Basic and acidic residues" evidence="6">
    <location>
        <begin position="953"/>
        <end position="968"/>
    </location>
</feature>
<gene>
    <name evidence="8" type="ORF">ISN44_As09g009430</name>
</gene>
<dbReference type="InterPro" id="IPR031052">
    <property type="entry name" value="FHY3/FAR1"/>
</dbReference>
<dbReference type="Pfam" id="PF14111">
    <property type="entry name" value="DUF4283"/>
    <property type="match status" value="1"/>
</dbReference>
<dbReference type="InterPro" id="IPR044730">
    <property type="entry name" value="RNase_H-like_dom_plant"/>
</dbReference>
<keyword evidence="8" id="KW-0808">Transferase</keyword>
<dbReference type="InterPro" id="IPR025558">
    <property type="entry name" value="DUF4283"/>
</dbReference>
<keyword evidence="9" id="KW-1185">Reference proteome</keyword>
<sequence length="2402" mass="274365">MPEEGLHHLLSCYKRTLSPLCEEPLLTIYQELNHQLKDPSPVDAMDRRIPYHLKGKGISRGYSPPPCKRIRAPEIDTSDLIKENALTLIGRLTNPTVQRLWSLIPFLSNRWNLKGNAIGSDDLGRGCFQFRFDYEEDMLKVLENRPYHFDQWMVILQKWEPVISASFPSKIPFWIELQGLPLHYWKIEMLHNIAEELRELLDLDLSPAAAKIKVLIDGLQPLVKETVIEFPDGTEAIVLLEPQLRPRTITMRKRRNHDLVRTPMKHLLKGNRAISISQKQHADDADMSGISTKATVEMMSREVGGPANLGFTDKDLRNYIYRKRMAAMKKGDAGAVLEYFQRKKVENASFFYSMQLDEDDMITNIFWADDRSISDYNLFGDVVCFDTTYKTNGYDRPFAPFVGVNHHKQTIVFGAALLYDETTESFEWLFQTFLGAMSGKQPQTILTDQCAAMANAIGKVFPETKHRLCVWHIYQNAAKRLSCVFHGADQFATDFGKCVFEHENEVEWLSAWNEMLEKHGLTENKWLKDLFELREKWAKVYGRHTFTADMMSTQRSESMNHILKQHLKRSFSLLRFFKHYERVLDDRRFKELTADFGMMHTSPVLSAPVEMLQHAVDVYTPEVYTLFEKEYTAIGDYVAKRVKKSEMVSAKYDVSFRGAGRNHLVDYVAANQTIHCSCMKFSFAGILCRHALKVLAKKDVRRIPPTYILNRWSKEAKARTISYYHSETPNDTVNQSIGKRYSHICRTFREIASVAAEHRELTLCADEAAFQLLEKLVEKKKELLKDNKWMLHTSDFELSEEEEEVLDARGIKRKNPPGRRKHQKVGRHGRYLNVLETKNRGISKSKKKLSFQDSTLPLDTQSSGVTTSPTLQNEPSFSQLLQGFDTSYGGSTCVCLDMTATLDFMVDNIGYEDRRSTKRKHEEERYVPRYSGERRSIEQRTPSGRRSPIRSLDYSRRSTPRDLRDHLQNRSKQYGSYGTPNLQWREKTQSNGHVRQDTSESSRTRRPPLERNYETVSEAQIPKVPTTETVMGELREVTIQYTSCADPTESAARKQRVIQGEARGMMAETAACIVASATHTTQADNPLLTEAFSQENIPAFDSTLVPDAPTDPIAVPAKKKRGRPPVNRSLNKSPLRLTGVKSQKKNLVLTQGSPKRRAGQEKHIPPREENIAESSRAGRAAKVTSAAVTNKSTKSFSLRAVSWNCCGLGNPITVRRLRDIYQKISPEILFLMETKNSDEMVLNKLDWMGYDSHVLVSPSSPGSGGLALFWKQSVEVETLYSCQNYIDTKITAKGRSFFATFLYGEPDMSKRLQVWNSLTTYTETRAEPWFLTGDFNDIIHSSEKRGGPPRTEWSFSDLRTFMSECDLYDLNYSGNFLSWRGQRYSHLVRCRLDRAMANSSWIEAYPSGRSEYLRFEGFDRRLRDNEELKPLIRDAWDYDPAAVVESRINKCRAVIIAWNKEKHLNSQKNIEELRLQLEEAMSSDTSTTEQISTINNKLLLAYQAEEEFWKQRSRQLWLTLEDKNTGYFHAATKGRKAINNCSVIEDETGQAFHEEEQIAQVISDYFQNLFRSQGDQGELRASIVEEAVTPCISQETNENLVRPPTPEEIRQACFAIHADKAPGPDAQLIPKITSPKKVLDFKPIALCSVYYKIIAKLLTKRLQPVLNNIISENQSAFVPQRAISDNVLITHETLHYLKTSKEKKRCFMAVKTDMSKAYDRLEWDFIQTVMEKQGFHSQWIHWIMQCVKTVSYSYLLNGTAKGLVTPQHGIRQGDPLSPYIFILCSEVLSGLCHRAQENGKLIGIRVATGSPRVNHLLFADDTMFFCRSDAKNCVELASILQKYETASGQKINFLKSAITFSVKTHKDIRERVKRTLNIQKEGGQGKYLGLPELFGRKKKDLFSMIVDRIKQRARSWSSRFLSSAGKRIMLKSVLAAMPTYTMTCFKVPASLCKRIQSVLTRFWWDANTEKKKMCWVAWKKLTRSVSDGKYCNQSTFLDCDVSTSASHGWRSICLGRDLLKTQLGKVIGNGASTSIWQDPWLSLSNPCTPMGPATETTKDLQVAHLMVSNTLEWDRTKIKTILPDYEKEILMIKPSKKGAVDKWVWLPTQTGEYSAKSGYFEAIKDEPIDHVSSVSSSFNWKAHIWTIKSSPKTKLLLWKAMMNALPVGDNLKNRNVTNSAKCPHCNADETVLHLFFHFGLGEGPLFPWIIWSIWSARNLKIFNNRQMEWKDILLQAITRAKEWQLAQSLKSQVSVPTKRSAALQLDPELIFCNSDAAWKDNNSAGFGWIFSSKTGRELRQGSSASDLVRSPLMAEAMAVLLAVQHAKTLGFTHLSIASDSLTLIKALNSELHIKELHGILHDILYHSLDFLVISFNFTPREANRAADTLAKDSLFAFNLDMV</sequence>
<dbReference type="InterPro" id="IPR007527">
    <property type="entry name" value="Znf_SWIM"/>
</dbReference>
<dbReference type="PANTHER" id="PTHR31669:SF299">
    <property type="entry name" value="PROTEIN FAR1-RELATED SEQUENCE"/>
    <property type="match status" value="1"/>
</dbReference>
<dbReference type="GO" id="GO:0003964">
    <property type="term" value="F:RNA-directed DNA polymerase activity"/>
    <property type="evidence" value="ECO:0007669"/>
    <property type="project" value="UniProtKB-KW"/>
</dbReference>
<keyword evidence="8" id="KW-0695">RNA-directed DNA polymerase</keyword>
<feature type="region of interest" description="Disordered" evidence="6">
    <location>
        <begin position="914"/>
        <end position="1016"/>
    </location>
</feature>
<dbReference type="GO" id="GO:0008270">
    <property type="term" value="F:zinc ion binding"/>
    <property type="evidence" value="ECO:0007669"/>
    <property type="project" value="UniProtKB-KW"/>
</dbReference>
<dbReference type="InterPro" id="IPR006564">
    <property type="entry name" value="Znf_PMZ"/>
</dbReference>
<evidence type="ECO:0000256" key="4">
    <source>
        <dbReference type="ARBA" id="ARBA00022833"/>
    </source>
</evidence>
<dbReference type="CDD" id="cd01650">
    <property type="entry name" value="RT_nLTR_like"/>
    <property type="match status" value="1"/>
</dbReference>
<dbReference type="Pfam" id="PF00078">
    <property type="entry name" value="RVT_1"/>
    <property type="match status" value="1"/>
</dbReference>
<dbReference type="Pfam" id="PF10551">
    <property type="entry name" value="MULE"/>
    <property type="match status" value="1"/>
</dbReference>
<keyword evidence="3 5" id="KW-0863">Zinc-finger</keyword>
<organism evidence="8 9">
    <name type="scientific">Arabidopsis suecica</name>
    <name type="common">Swedish thale-cress</name>
    <name type="synonym">Cardaminopsis suecica</name>
    <dbReference type="NCBI Taxonomy" id="45249"/>
    <lineage>
        <taxon>Eukaryota</taxon>
        <taxon>Viridiplantae</taxon>
        <taxon>Streptophyta</taxon>
        <taxon>Embryophyta</taxon>
        <taxon>Tracheophyta</taxon>
        <taxon>Spermatophyta</taxon>
        <taxon>Magnoliopsida</taxon>
        <taxon>eudicotyledons</taxon>
        <taxon>Gunneridae</taxon>
        <taxon>Pentapetalae</taxon>
        <taxon>rosids</taxon>
        <taxon>malvids</taxon>
        <taxon>Brassicales</taxon>
        <taxon>Brassicaceae</taxon>
        <taxon>Camelineae</taxon>
        <taxon>Arabidopsis</taxon>
    </lineage>
</organism>
<keyword evidence="4" id="KW-0862">Zinc</keyword>
<dbReference type="SMART" id="SM00575">
    <property type="entry name" value="ZnF_PMZ"/>
    <property type="match status" value="1"/>
</dbReference>
<keyword evidence="2" id="KW-0479">Metal-binding</keyword>
<feature type="compositionally biased region" description="Polar residues" evidence="6">
    <location>
        <begin position="970"/>
        <end position="982"/>
    </location>
</feature>
<dbReference type="GO" id="GO:0004523">
    <property type="term" value="F:RNA-DNA hybrid ribonuclease activity"/>
    <property type="evidence" value="ECO:0007669"/>
    <property type="project" value="InterPro"/>
</dbReference>
<evidence type="ECO:0000256" key="2">
    <source>
        <dbReference type="ARBA" id="ARBA00022723"/>
    </source>
</evidence>
<dbReference type="EMBL" id="JAEFBJ010000009">
    <property type="protein sequence ID" value="KAG7572582.1"/>
    <property type="molecule type" value="Genomic_DNA"/>
</dbReference>
<feature type="compositionally biased region" description="Basic and acidic residues" evidence="6">
    <location>
        <begin position="1158"/>
        <end position="1170"/>
    </location>
</feature>
<dbReference type="Pfam" id="PF04434">
    <property type="entry name" value="SWIM"/>
    <property type="match status" value="1"/>
</dbReference>
<dbReference type="InterPro" id="IPR026960">
    <property type="entry name" value="RVT-Znf"/>
</dbReference>
<dbReference type="GO" id="GO:0003676">
    <property type="term" value="F:nucleic acid binding"/>
    <property type="evidence" value="ECO:0007669"/>
    <property type="project" value="InterPro"/>
</dbReference>
<proteinExistence type="inferred from homology"/>
<dbReference type="InterPro" id="IPR002156">
    <property type="entry name" value="RNaseH_domain"/>
</dbReference>
<evidence type="ECO:0000256" key="5">
    <source>
        <dbReference type="PROSITE-ProRule" id="PRU00325"/>
    </source>
</evidence>
<evidence type="ECO:0000256" key="3">
    <source>
        <dbReference type="ARBA" id="ARBA00022771"/>
    </source>
</evidence>
<evidence type="ECO:0000256" key="1">
    <source>
        <dbReference type="ARBA" id="ARBA00005889"/>
    </source>
</evidence>
<keyword evidence="8" id="KW-0548">Nucleotidyltransferase</keyword>
<feature type="compositionally biased region" description="Basic and acidic residues" evidence="6">
    <location>
        <begin position="984"/>
        <end position="1013"/>
    </location>
</feature>
<name>A0A8T2AEB8_ARASU</name>
<feature type="domain" description="SWIM-type" evidence="7">
    <location>
        <begin position="652"/>
        <end position="699"/>
    </location>
</feature>
<feature type="compositionally biased region" description="Basic and acidic residues" evidence="6">
    <location>
        <begin position="914"/>
        <end position="938"/>
    </location>
</feature>
<dbReference type="CDD" id="cd06222">
    <property type="entry name" value="RNase_H_like"/>
    <property type="match status" value="1"/>
</dbReference>
<accession>A0A8T2AEB8</accession>
<dbReference type="PANTHER" id="PTHR31669">
    <property type="entry name" value="PROTEIN FAR1-RELATED SEQUENCE 10-RELATED"/>
    <property type="match status" value="1"/>
</dbReference>
<dbReference type="Proteomes" id="UP000694251">
    <property type="component" value="Chromosome 9"/>
</dbReference>
<dbReference type="InterPro" id="IPR000477">
    <property type="entry name" value="RT_dom"/>
</dbReference>
<reference evidence="8 9" key="1">
    <citation type="submission" date="2020-12" db="EMBL/GenBank/DDBJ databases">
        <title>Concerted genomic and epigenomic changes stabilize Arabidopsis allopolyploids.</title>
        <authorList>
            <person name="Chen Z."/>
        </authorList>
    </citation>
    <scope>NUCLEOTIDE SEQUENCE [LARGE SCALE GENOMIC DNA]</scope>
    <source>
        <strain evidence="8">As9502</strain>
        <tissue evidence="8">Leaf</tissue>
    </source>
</reference>
<dbReference type="InterPro" id="IPR018289">
    <property type="entry name" value="MULE_transposase_dom"/>
</dbReference>
<feature type="region of interest" description="Disordered" evidence="6">
    <location>
        <begin position="1104"/>
        <end position="1132"/>
    </location>
</feature>
<evidence type="ECO:0000259" key="7">
    <source>
        <dbReference type="PROSITE" id="PS50966"/>
    </source>
</evidence>
<feature type="region of interest" description="Disordered" evidence="6">
    <location>
        <begin position="853"/>
        <end position="873"/>
    </location>
</feature>
<dbReference type="GO" id="GO:0006355">
    <property type="term" value="P:regulation of DNA-templated transcription"/>
    <property type="evidence" value="ECO:0007669"/>
    <property type="project" value="InterPro"/>
</dbReference>
<dbReference type="PROSITE" id="PS50966">
    <property type="entry name" value="ZF_SWIM"/>
    <property type="match status" value="1"/>
</dbReference>
<evidence type="ECO:0000256" key="6">
    <source>
        <dbReference type="SAM" id="MobiDB-lite"/>
    </source>
</evidence>
<dbReference type="Pfam" id="PF03372">
    <property type="entry name" value="Exo_endo_phos"/>
    <property type="match status" value="1"/>
</dbReference>
<protein>
    <submittedName>
        <fullName evidence="8">Reverse transcriptase domain</fullName>
    </submittedName>
</protein>
<dbReference type="Pfam" id="PF13456">
    <property type="entry name" value="RVT_3"/>
    <property type="match status" value="1"/>
</dbReference>